<protein>
    <submittedName>
        <fullName evidence="2">Uncharacterized protein</fullName>
    </submittedName>
</protein>
<proteinExistence type="predicted"/>
<accession>A0ABD0PY37</accession>
<evidence type="ECO:0000256" key="1">
    <source>
        <dbReference type="SAM" id="MobiDB-lite"/>
    </source>
</evidence>
<keyword evidence="3" id="KW-1185">Reference proteome</keyword>
<feature type="region of interest" description="Disordered" evidence="1">
    <location>
        <begin position="36"/>
        <end position="77"/>
    </location>
</feature>
<evidence type="ECO:0000313" key="3">
    <source>
        <dbReference type="Proteomes" id="UP001529510"/>
    </source>
</evidence>
<feature type="non-terminal residue" evidence="2">
    <location>
        <position position="1"/>
    </location>
</feature>
<dbReference type="Proteomes" id="UP001529510">
    <property type="component" value="Unassembled WGS sequence"/>
</dbReference>
<evidence type="ECO:0000313" key="2">
    <source>
        <dbReference type="EMBL" id="KAL0178341.1"/>
    </source>
</evidence>
<comment type="caution">
    <text evidence="2">The sequence shown here is derived from an EMBL/GenBank/DDBJ whole genome shotgun (WGS) entry which is preliminary data.</text>
</comment>
<feature type="compositionally biased region" description="Polar residues" evidence="1">
    <location>
        <begin position="52"/>
        <end position="62"/>
    </location>
</feature>
<sequence>NKGIEHLSSMKRKNVVLLYDLLLEMLDANTSQSSRMLAAHTEASLRSDKQQNVEILHTSRQQPALKESNQETRRSPQ</sequence>
<gene>
    <name evidence="2" type="ORF">M9458_027235</name>
</gene>
<reference evidence="2 3" key="1">
    <citation type="submission" date="2024-05" db="EMBL/GenBank/DDBJ databases">
        <title>Genome sequencing and assembly of Indian major carp, Cirrhinus mrigala (Hamilton, 1822).</title>
        <authorList>
            <person name="Mohindra V."/>
            <person name="Chowdhury L.M."/>
            <person name="Lal K."/>
            <person name="Jena J.K."/>
        </authorList>
    </citation>
    <scope>NUCLEOTIDE SEQUENCE [LARGE SCALE GENOMIC DNA]</scope>
    <source>
        <strain evidence="2">CM1030</strain>
        <tissue evidence="2">Blood</tissue>
    </source>
</reference>
<organism evidence="2 3">
    <name type="scientific">Cirrhinus mrigala</name>
    <name type="common">Mrigala</name>
    <dbReference type="NCBI Taxonomy" id="683832"/>
    <lineage>
        <taxon>Eukaryota</taxon>
        <taxon>Metazoa</taxon>
        <taxon>Chordata</taxon>
        <taxon>Craniata</taxon>
        <taxon>Vertebrata</taxon>
        <taxon>Euteleostomi</taxon>
        <taxon>Actinopterygii</taxon>
        <taxon>Neopterygii</taxon>
        <taxon>Teleostei</taxon>
        <taxon>Ostariophysi</taxon>
        <taxon>Cypriniformes</taxon>
        <taxon>Cyprinidae</taxon>
        <taxon>Labeoninae</taxon>
        <taxon>Labeonini</taxon>
        <taxon>Cirrhinus</taxon>
    </lineage>
</organism>
<dbReference type="AlphaFoldDB" id="A0ABD0PY37"/>
<name>A0ABD0PY37_CIRMR</name>
<dbReference type="EMBL" id="JAMKFB020000013">
    <property type="protein sequence ID" value="KAL0178341.1"/>
    <property type="molecule type" value="Genomic_DNA"/>
</dbReference>
<feature type="compositionally biased region" description="Basic and acidic residues" evidence="1">
    <location>
        <begin position="68"/>
        <end position="77"/>
    </location>
</feature>